<keyword evidence="3" id="KW-1185">Reference proteome</keyword>
<dbReference type="EMBL" id="JAERUA010000022">
    <property type="protein sequence ID" value="KAI1884143.1"/>
    <property type="molecule type" value="Genomic_DNA"/>
</dbReference>
<evidence type="ECO:0000313" key="2">
    <source>
        <dbReference type="EMBL" id="KAI1884143.1"/>
    </source>
</evidence>
<reference evidence="2" key="1">
    <citation type="submission" date="2021-01" db="EMBL/GenBank/DDBJ databases">
        <authorList>
            <person name="Zahm M."/>
            <person name="Roques C."/>
            <person name="Cabau C."/>
            <person name="Klopp C."/>
            <person name="Donnadieu C."/>
            <person name="Jouanno E."/>
            <person name="Lampietro C."/>
            <person name="Louis A."/>
            <person name="Herpin A."/>
            <person name="Echchiki A."/>
            <person name="Berthelot C."/>
            <person name="Parey E."/>
            <person name="Roest-Crollius H."/>
            <person name="Braasch I."/>
            <person name="Postlethwait J."/>
            <person name="Bobe J."/>
            <person name="Montfort J."/>
            <person name="Bouchez O."/>
            <person name="Begum T."/>
            <person name="Mejri S."/>
            <person name="Adams A."/>
            <person name="Chen W.-J."/>
            <person name="Guiguen Y."/>
        </authorList>
    </citation>
    <scope>NUCLEOTIDE SEQUENCE</scope>
    <source>
        <tissue evidence="2">Blood</tissue>
    </source>
</reference>
<gene>
    <name evidence="2" type="ORF">AGOR_G00223410</name>
</gene>
<dbReference type="OrthoDB" id="8964764at2759"/>
<evidence type="ECO:0000313" key="3">
    <source>
        <dbReference type="Proteomes" id="UP000829720"/>
    </source>
</evidence>
<comment type="caution">
    <text evidence="2">The sequence shown here is derived from an EMBL/GenBank/DDBJ whole genome shotgun (WGS) entry which is preliminary data.</text>
</comment>
<dbReference type="AlphaFoldDB" id="A0A8T3CGF4"/>
<proteinExistence type="predicted"/>
<organism evidence="2 3">
    <name type="scientific">Albula goreensis</name>
    <dbReference type="NCBI Taxonomy" id="1534307"/>
    <lineage>
        <taxon>Eukaryota</taxon>
        <taxon>Metazoa</taxon>
        <taxon>Chordata</taxon>
        <taxon>Craniata</taxon>
        <taxon>Vertebrata</taxon>
        <taxon>Euteleostomi</taxon>
        <taxon>Actinopterygii</taxon>
        <taxon>Neopterygii</taxon>
        <taxon>Teleostei</taxon>
        <taxon>Albuliformes</taxon>
        <taxon>Albulidae</taxon>
        <taxon>Albula</taxon>
    </lineage>
</organism>
<feature type="region of interest" description="Disordered" evidence="1">
    <location>
        <begin position="1"/>
        <end position="52"/>
    </location>
</feature>
<dbReference type="Proteomes" id="UP000829720">
    <property type="component" value="Unassembled WGS sequence"/>
</dbReference>
<sequence>MFRNSLKMLLSGGKSNRKNRNSAQRAEERDTCRRFSAPMTRRTSYSEGSVPRSGRCLGVGAKLTPCTPHVAYFYSPQSAFTAFGLHPHRQVADRRRRATRTPVGSPL</sequence>
<name>A0A8T3CGF4_9TELE</name>
<protein>
    <submittedName>
        <fullName evidence="2">Uncharacterized protein</fullName>
    </submittedName>
</protein>
<accession>A0A8T3CGF4</accession>
<evidence type="ECO:0000256" key="1">
    <source>
        <dbReference type="SAM" id="MobiDB-lite"/>
    </source>
</evidence>